<evidence type="ECO:0000313" key="2">
    <source>
        <dbReference type="Proteomes" id="UP000253729"/>
    </source>
</evidence>
<dbReference type="RefSeq" id="XP_026629910.1">
    <property type="nucleotide sequence ID" value="XM_026764988.1"/>
</dbReference>
<sequence length="152" mass="16872">MEGILEVGMEHSLHMPNKLIIRFHHHARPGSGCPKFSILRGVYRGFVYAAMAVGFRALACTGKARLVVNDQENIVVENETINTTTPSIHRAKGRSPALPGIHYTDTYAHTHLTLFSACPDTYSGKSSRLFPMIAQIRICRVADHLTKTVLVF</sequence>
<protein>
    <submittedName>
        <fullName evidence="1">Uncharacterized protein</fullName>
    </submittedName>
</protein>
<evidence type="ECO:0000313" key="1">
    <source>
        <dbReference type="EMBL" id="RDH36888.1"/>
    </source>
</evidence>
<gene>
    <name evidence="1" type="ORF">BDQ94DRAFT_137042</name>
</gene>
<reference evidence="1 2" key="1">
    <citation type="submission" date="2018-07" db="EMBL/GenBank/DDBJ databases">
        <title>The genomes of Aspergillus section Nigri reveals drivers in fungal speciation.</title>
        <authorList>
            <consortium name="DOE Joint Genome Institute"/>
            <person name="Vesth T.C."/>
            <person name="Nybo J."/>
            <person name="Theobald S."/>
            <person name="Brandl J."/>
            <person name="Frisvad J.C."/>
            <person name="Nielsen K.F."/>
            <person name="Lyhne E.K."/>
            <person name="Kogle M.E."/>
            <person name="Kuo A."/>
            <person name="Riley R."/>
            <person name="Clum A."/>
            <person name="Nolan M."/>
            <person name="Lipzen A."/>
            <person name="Salamov A."/>
            <person name="Henrissat B."/>
            <person name="Wiebenga A."/>
            <person name="De vries R.P."/>
            <person name="Grigoriev I.V."/>
            <person name="Mortensen U.H."/>
            <person name="Andersen M.R."/>
            <person name="Baker S.E."/>
        </authorList>
    </citation>
    <scope>NUCLEOTIDE SEQUENCE [LARGE SCALE GENOMIC DNA]</scope>
    <source>
        <strain evidence="1 2">CBS 139.54b</strain>
    </source>
</reference>
<accession>A0A3F3QCH2</accession>
<dbReference type="EMBL" id="KZ852036">
    <property type="protein sequence ID" value="RDH36888.1"/>
    <property type="molecule type" value="Genomic_DNA"/>
</dbReference>
<organism evidence="1 2">
    <name type="scientific">Aspergillus welwitschiae</name>
    <dbReference type="NCBI Taxonomy" id="1341132"/>
    <lineage>
        <taxon>Eukaryota</taxon>
        <taxon>Fungi</taxon>
        <taxon>Dikarya</taxon>
        <taxon>Ascomycota</taxon>
        <taxon>Pezizomycotina</taxon>
        <taxon>Eurotiomycetes</taxon>
        <taxon>Eurotiomycetidae</taxon>
        <taxon>Eurotiales</taxon>
        <taxon>Aspergillaceae</taxon>
        <taxon>Aspergillus</taxon>
        <taxon>Aspergillus subgen. Circumdati</taxon>
    </lineage>
</organism>
<proteinExistence type="predicted"/>
<dbReference type="AlphaFoldDB" id="A0A3F3QCH2"/>
<keyword evidence="2" id="KW-1185">Reference proteome</keyword>
<name>A0A3F3QCH2_9EURO</name>
<dbReference type="Proteomes" id="UP000253729">
    <property type="component" value="Unassembled WGS sequence"/>
</dbReference>
<dbReference type="GeneID" id="38133344"/>